<evidence type="ECO:0000259" key="2">
    <source>
        <dbReference type="Pfam" id="PF15495"/>
    </source>
</evidence>
<dbReference type="Gene3D" id="2.60.40.3690">
    <property type="match status" value="1"/>
</dbReference>
<dbReference type="EMBL" id="JARFID010000003">
    <property type="protein sequence ID" value="MDE8693246.1"/>
    <property type="molecule type" value="Genomic_DNA"/>
</dbReference>
<organism evidence="3 4">
    <name type="scientific">Bacteroides cellulosilyticus</name>
    <dbReference type="NCBI Taxonomy" id="246787"/>
    <lineage>
        <taxon>Bacteria</taxon>
        <taxon>Pseudomonadati</taxon>
        <taxon>Bacteroidota</taxon>
        <taxon>Bacteroidia</taxon>
        <taxon>Bacteroidales</taxon>
        <taxon>Bacteroidaceae</taxon>
        <taxon>Bacteroides</taxon>
    </lineage>
</organism>
<dbReference type="Gene3D" id="1.10.20.150">
    <property type="match status" value="1"/>
</dbReference>
<dbReference type="InterPro" id="IPR047786">
    <property type="entry name" value="Mfa1_fim"/>
</dbReference>
<dbReference type="RefSeq" id="WP_149924853.1">
    <property type="nucleotide sequence ID" value="NZ_CAXKYC010000001.1"/>
</dbReference>
<dbReference type="Gene3D" id="2.60.40.2580">
    <property type="match status" value="1"/>
</dbReference>
<dbReference type="PROSITE" id="PS51257">
    <property type="entry name" value="PROKAR_LIPOPROTEIN"/>
    <property type="match status" value="1"/>
</dbReference>
<dbReference type="AlphaFoldDB" id="A0AAW6LWG3"/>
<feature type="domain" description="Minor fimbrium subunit Mfa1 C-terminal" evidence="2">
    <location>
        <begin position="485"/>
        <end position="566"/>
    </location>
</feature>
<dbReference type="Proteomes" id="UP001221924">
    <property type="component" value="Unassembled WGS sequence"/>
</dbReference>
<name>A0AAW6LWG3_9BACE</name>
<proteinExistence type="predicted"/>
<evidence type="ECO:0000256" key="1">
    <source>
        <dbReference type="SAM" id="SignalP"/>
    </source>
</evidence>
<dbReference type="Pfam" id="PF15495">
    <property type="entry name" value="Fimbrillin_C"/>
    <property type="match status" value="1"/>
</dbReference>
<evidence type="ECO:0000313" key="3">
    <source>
        <dbReference type="EMBL" id="MDE8693246.1"/>
    </source>
</evidence>
<feature type="chain" id="PRO_5043913592" evidence="1">
    <location>
        <begin position="19"/>
        <end position="573"/>
    </location>
</feature>
<evidence type="ECO:0000313" key="4">
    <source>
        <dbReference type="Proteomes" id="UP001221924"/>
    </source>
</evidence>
<gene>
    <name evidence="3" type="ORF">PZH42_03945</name>
</gene>
<comment type="caution">
    <text evidence="3">The sequence shown here is derived from an EMBL/GenBank/DDBJ whole genome shotgun (WGS) entry which is preliminary data.</text>
</comment>
<dbReference type="NCBIfam" id="NF038041">
    <property type="entry name" value="fim_Mfa1_fam"/>
    <property type="match status" value="1"/>
</dbReference>
<dbReference type="InterPro" id="IPR029140">
    <property type="entry name" value="Mfa1_C"/>
</dbReference>
<keyword evidence="1" id="KW-0732">Signal</keyword>
<reference evidence="3" key="1">
    <citation type="submission" date="2023-03" db="EMBL/GenBank/DDBJ databases">
        <title>DFI Biobank Strains.</title>
        <authorList>
            <person name="Mostad J."/>
            <person name="Paddock L."/>
            <person name="Medina S."/>
            <person name="Waligurski E."/>
            <person name="Barat B."/>
            <person name="Smith R."/>
            <person name="Burgo V."/>
            <person name="Metcalfe C."/>
            <person name="Woodson C."/>
            <person name="Sundararajan A."/>
            <person name="Ramaswamy R."/>
            <person name="Lin H."/>
            <person name="Pamer E.G."/>
        </authorList>
    </citation>
    <scope>NUCLEOTIDE SEQUENCE</scope>
    <source>
        <strain evidence="3">DFI.9.5</strain>
    </source>
</reference>
<sequence>MLKIKSILVSLLALGALASCSTNELEGEDTRTGADLDVAYMSLRITLPSQKASTRAAGTSAEKDPTGNEGKVNSLYVITFDKDQKLVHHSRKSPVIVLGSGDLSLQASGNQGTTDAILVSASTKYLLVVVNPGTLLETRLKALAAGALYTDINMAIVNSLAAGSKPETLVGEIVDPADGGKGFTMINAGSYDVSGDKWNQGCLLDVEANVVTVDGSTIKDEATAKEEAEKTGKRATLKIERLSAKVEVAVKSPGLTVLPEGATFEFGGWTLDYYNSTFYPFAEKSTTKATHTATFYENSFYTTDPNFADPDHIVGIVLNKLDDREPFVTWKKASTTPTPVFEYCIENTMADADQKFGAATRVVIKGKYAPKDFTLGNDWFSFGGINYPTLANLQLAYSTAGATIKAKADELELAGEDPVDALANAKLFYPVETLLMEVCDNFLGAVNAALNASIATFADLDQDTHLDNITDGGEIVKIAKCIKWYQKSLNYYYYEIRHDNTDDEYMYFGKYGVVRNNWYNLTLNKVNGSGTPWYPGGGPEDPEPEKPIDEKPGFLAFDIEIAPWVYWETGFEI</sequence>
<feature type="signal peptide" evidence="1">
    <location>
        <begin position="1"/>
        <end position="18"/>
    </location>
</feature>
<accession>A0AAW6LWG3</accession>
<dbReference type="GO" id="GO:0009418">
    <property type="term" value="C:pilus shaft"/>
    <property type="evidence" value="ECO:0007669"/>
    <property type="project" value="InterPro"/>
</dbReference>
<protein>
    <submittedName>
        <fullName evidence="3">Mfa1 family fimbria major subunit</fullName>
    </submittedName>
</protein>